<dbReference type="AlphaFoldDB" id="A0A0P7Y2A6"/>
<keyword evidence="3" id="KW-0804">Transcription</keyword>
<dbReference type="Pfam" id="PF01037">
    <property type="entry name" value="AsnC_trans_reg"/>
    <property type="match status" value="1"/>
</dbReference>
<dbReference type="Gene3D" id="3.30.70.920">
    <property type="match status" value="1"/>
</dbReference>
<dbReference type="STRING" id="1653334.GA0071312_1252"/>
<evidence type="ECO:0000313" key="5">
    <source>
        <dbReference type="EMBL" id="KPQ10543.1"/>
    </source>
</evidence>
<evidence type="ECO:0000313" key="6">
    <source>
        <dbReference type="EMBL" id="SCC79938.1"/>
    </source>
</evidence>
<evidence type="ECO:0000313" key="8">
    <source>
        <dbReference type="Proteomes" id="UP000182800"/>
    </source>
</evidence>
<dbReference type="EMBL" id="LJSX01000015">
    <property type="protein sequence ID" value="KPQ10543.1"/>
    <property type="molecule type" value="Genomic_DNA"/>
</dbReference>
<evidence type="ECO:0000256" key="2">
    <source>
        <dbReference type="ARBA" id="ARBA00023125"/>
    </source>
</evidence>
<comment type="caution">
    <text evidence="5">The sequence shown here is derived from an EMBL/GenBank/DDBJ whole genome shotgun (WGS) entry which is preliminary data.</text>
</comment>
<dbReference type="RefSeq" id="WP_074444013.1">
    <property type="nucleotide sequence ID" value="NZ_FMBM01000001.1"/>
</dbReference>
<dbReference type="PANTHER" id="PTHR30154:SF34">
    <property type="entry name" value="TRANSCRIPTIONAL REGULATOR AZLB"/>
    <property type="match status" value="1"/>
</dbReference>
<evidence type="ECO:0000256" key="3">
    <source>
        <dbReference type="ARBA" id="ARBA00023163"/>
    </source>
</evidence>
<dbReference type="Proteomes" id="UP000182800">
    <property type="component" value="Unassembled WGS sequence"/>
</dbReference>
<protein>
    <submittedName>
        <fullName evidence="5 6">Transcriptional regulator</fullName>
    </submittedName>
</protein>
<dbReference type="PANTHER" id="PTHR30154">
    <property type="entry name" value="LEUCINE-RESPONSIVE REGULATORY PROTEIN"/>
    <property type="match status" value="1"/>
</dbReference>
<name>A0A0P7Y2A6_9HYPH</name>
<dbReference type="PROSITE" id="PS00519">
    <property type="entry name" value="HTH_ASNC_1"/>
    <property type="match status" value="1"/>
</dbReference>
<dbReference type="SUPFAM" id="SSF54909">
    <property type="entry name" value="Dimeric alpha+beta barrel"/>
    <property type="match status" value="1"/>
</dbReference>
<dbReference type="InterPro" id="IPR011991">
    <property type="entry name" value="ArsR-like_HTH"/>
</dbReference>
<reference evidence="6 8" key="2">
    <citation type="submission" date="2016-08" db="EMBL/GenBank/DDBJ databases">
        <authorList>
            <person name="Varghese N."/>
            <person name="Submissions Spin"/>
        </authorList>
    </citation>
    <scope>NUCLEOTIDE SEQUENCE [LARGE SCALE GENOMIC DNA]</scope>
    <source>
        <strain evidence="6 8">HL-109</strain>
    </source>
</reference>
<dbReference type="GO" id="GO:0043565">
    <property type="term" value="F:sequence-specific DNA binding"/>
    <property type="evidence" value="ECO:0007669"/>
    <property type="project" value="InterPro"/>
</dbReference>
<keyword evidence="2 6" id="KW-0238">DNA-binding</keyword>
<dbReference type="GO" id="GO:0006355">
    <property type="term" value="P:regulation of DNA-templated transcription"/>
    <property type="evidence" value="ECO:0007669"/>
    <property type="project" value="UniProtKB-ARBA"/>
</dbReference>
<keyword evidence="8" id="KW-1185">Reference proteome</keyword>
<dbReference type="CDD" id="cd00090">
    <property type="entry name" value="HTH_ARSR"/>
    <property type="match status" value="1"/>
</dbReference>
<dbReference type="Gene3D" id="1.10.10.10">
    <property type="entry name" value="Winged helix-like DNA-binding domain superfamily/Winged helix DNA-binding domain"/>
    <property type="match status" value="1"/>
</dbReference>
<sequence>MQGMVMAIDEALSDTDRRLLAFLAQDSRRPLSELAALLGVSRQTVHNRITRLVARGVISRFTIETHDEARASAEPPQVMFTLNLRQNTCSLLFQEIKAWPELVQCWSVTGDRDMVVIAQAVNAEDAERLRARLSRHPDVLEIRTAHVLRWWKR</sequence>
<dbReference type="InterPro" id="IPR011008">
    <property type="entry name" value="Dimeric_a/b-barrel"/>
</dbReference>
<dbReference type="InterPro" id="IPR036388">
    <property type="entry name" value="WH-like_DNA-bd_sf"/>
</dbReference>
<dbReference type="SUPFAM" id="SSF46785">
    <property type="entry name" value="Winged helix' DNA-binding domain"/>
    <property type="match status" value="1"/>
</dbReference>
<evidence type="ECO:0000259" key="4">
    <source>
        <dbReference type="PROSITE" id="PS50956"/>
    </source>
</evidence>
<evidence type="ECO:0000313" key="7">
    <source>
        <dbReference type="Proteomes" id="UP000050497"/>
    </source>
</evidence>
<reference evidence="5 7" key="1">
    <citation type="submission" date="2015-09" db="EMBL/GenBank/DDBJ databases">
        <title>Identification and resolution of microdiversity through metagenomic sequencing of parallel consortia.</title>
        <authorList>
            <person name="Nelson W.C."/>
            <person name="Romine M.F."/>
            <person name="Lindemann S.R."/>
        </authorList>
    </citation>
    <scope>NUCLEOTIDE SEQUENCE [LARGE SCALE GENOMIC DNA]</scope>
    <source>
        <strain evidence="5">HL-109</strain>
    </source>
</reference>
<dbReference type="InterPro" id="IPR019887">
    <property type="entry name" value="Tscrpt_reg_AsnC/Lrp_C"/>
</dbReference>
<keyword evidence="1" id="KW-0805">Transcription regulation</keyword>
<dbReference type="PRINTS" id="PR00033">
    <property type="entry name" value="HTHASNC"/>
</dbReference>
<dbReference type="EMBL" id="FMBM01000001">
    <property type="protein sequence ID" value="SCC79938.1"/>
    <property type="molecule type" value="Genomic_DNA"/>
</dbReference>
<dbReference type="GO" id="GO:0005829">
    <property type="term" value="C:cytosol"/>
    <property type="evidence" value="ECO:0007669"/>
    <property type="project" value="TreeGrafter"/>
</dbReference>
<dbReference type="SMART" id="SM00344">
    <property type="entry name" value="HTH_ASNC"/>
    <property type="match status" value="1"/>
</dbReference>
<organism evidence="5 7">
    <name type="scientific">Saliniramus fredricksonii</name>
    <dbReference type="NCBI Taxonomy" id="1653334"/>
    <lineage>
        <taxon>Bacteria</taxon>
        <taxon>Pseudomonadati</taxon>
        <taxon>Pseudomonadota</taxon>
        <taxon>Alphaproteobacteria</taxon>
        <taxon>Hyphomicrobiales</taxon>
        <taxon>Salinarimonadaceae</taxon>
        <taxon>Saliniramus</taxon>
    </lineage>
</organism>
<accession>A0A0P7Y2A6</accession>
<dbReference type="InterPro" id="IPR019888">
    <property type="entry name" value="Tscrpt_reg_AsnC-like"/>
</dbReference>
<dbReference type="InterPro" id="IPR000485">
    <property type="entry name" value="AsnC-type_HTH_dom"/>
</dbReference>
<feature type="domain" description="HTH asnC-type" evidence="4">
    <location>
        <begin position="12"/>
        <end position="73"/>
    </location>
</feature>
<dbReference type="Pfam" id="PF13404">
    <property type="entry name" value="HTH_AsnC-type"/>
    <property type="match status" value="1"/>
</dbReference>
<dbReference type="InterPro" id="IPR019885">
    <property type="entry name" value="Tscrpt_reg_HTH_AsnC-type_CS"/>
</dbReference>
<dbReference type="PROSITE" id="PS50956">
    <property type="entry name" value="HTH_ASNC_2"/>
    <property type="match status" value="1"/>
</dbReference>
<gene>
    <name evidence="6" type="ORF">GA0071312_1252</name>
    <name evidence="5" type="ORF">HLUCCO17_10790</name>
</gene>
<dbReference type="GO" id="GO:0043200">
    <property type="term" value="P:response to amino acid"/>
    <property type="evidence" value="ECO:0007669"/>
    <property type="project" value="TreeGrafter"/>
</dbReference>
<proteinExistence type="predicted"/>
<dbReference type="Proteomes" id="UP000050497">
    <property type="component" value="Unassembled WGS sequence"/>
</dbReference>
<dbReference type="InterPro" id="IPR036390">
    <property type="entry name" value="WH_DNA-bd_sf"/>
</dbReference>
<evidence type="ECO:0000256" key="1">
    <source>
        <dbReference type="ARBA" id="ARBA00023015"/>
    </source>
</evidence>
<dbReference type="OrthoDB" id="9809462at2"/>